<evidence type="ECO:0000313" key="3">
    <source>
        <dbReference type="Proteomes" id="UP000053647"/>
    </source>
</evidence>
<reference evidence="2 3" key="1">
    <citation type="submission" date="2014-06" db="EMBL/GenBank/DDBJ databases">
        <authorList>
            <consortium name="DOE Joint Genome Institute"/>
            <person name="Kuo A."/>
            <person name="Kohler A."/>
            <person name="Nagy L.G."/>
            <person name="Floudas D."/>
            <person name="Copeland A."/>
            <person name="Barry K.W."/>
            <person name="Cichocki N."/>
            <person name="Veneault-Fourrey C."/>
            <person name="LaButti K."/>
            <person name="Lindquist E.A."/>
            <person name="Lipzen A."/>
            <person name="Lundell T."/>
            <person name="Morin E."/>
            <person name="Murat C."/>
            <person name="Sun H."/>
            <person name="Tunlid A."/>
            <person name="Henrissat B."/>
            <person name="Grigoriev I.V."/>
            <person name="Hibbett D.S."/>
            <person name="Martin F."/>
            <person name="Nordberg H.P."/>
            <person name="Cantor M.N."/>
            <person name="Hua S.X."/>
        </authorList>
    </citation>
    <scope>NUCLEOTIDE SEQUENCE [LARGE SCALE GENOMIC DNA]</scope>
    <source>
        <strain evidence="2 3">ATCC 200175</strain>
    </source>
</reference>
<name>A0A0C9TB82_PAXIN</name>
<dbReference type="OrthoDB" id="2624803at2759"/>
<feature type="region of interest" description="Disordered" evidence="1">
    <location>
        <begin position="172"/>
        <end position="196"/>
    </location>
</feature>
<feature type="region of interest" description="Disordered" evidence="1">
    <location>
        <begin position="111"/>
        <end position="136"/>
    </location>
</feature>
<dbReference type="HOGENOM" id="CLU_1015992_0_0_1"/>
<proteinExistence type="predicted"/>
<protein>
    <submittedName>
        <fullName evidence="2">Uncharacterized protein</fullName>
    </submittedName>
</protein>
<keyword evidence="3" id="KW-1185">Reference proteome</keyword>
<evidence type="ECO:0000313" key="2">
    <source>
        <dbReference type="EMBL" id="KIJ12845.1"/>
    </source>
</evidence>
<dbReference type="AlphaFoldDB" id="A0A0C9TB82"/>
<dbReference type="EMBL" id="KN819359">
    <property type="protein sequence ID" value="KIJ12845.1"/>
    <property type="molecule type" value="Genomic_DNA"/>
</dbReference>
<organism evidence="2 3">
    <name type="scientific">Paxillus involutus ATCC 200175</name>
    <dbReference type="NCBI Taxonomy" id="664439"/>
    <lineage>
        <taxon>Eukaryota</taxon>
        <taxon>Fungi</taxon>
        <taxon>Dikarya</taxon>
        <taxon>Basidiomycota</taxon>
        <taxon>Agaricomycotina</taxon>
        <taxon>Agaricomycetes</taxon>
        <taxon>Agaricomycetidae</taxon>
        <taxon>Boletales</taxon>
        <taxon>Paxilineae</taxon>
        <taxon>Paxillaceae</taxon>
        <taxon>Paxillus</taxon>
    </lineage>
</organism>
<reference evidence="3" key="2">
    <citation type="submission" date="2015-01" db="EMBL/GenBank/DDBJ databases">
        <title>Evolutionary Origins and Diversification of the Mycorrhizal Mutualists.</title>
        <authorList>
            <consortium name="DOE Joint Genome Institute"/>
            <consortium name="Mycorrhizal Genomics Consortium"/>
            <person name="Kohler A."/>
            <person name="Kuo A."/>
            <person name="Nagy L.G."/>
            <person name="Floudas D."/>
            <person name="Copeland A."/>
            <person name="Barry K.W."/>
            <person name="Cichocki N."/>
            <person name="Veneault-Fourrey C."/>
            <person name="LaButti K."/>
            <person name="Lindquist E.A."/>
            <person name="Lipzen A."/>
            <person name="Lundell T."/>
            <person name="Morin E."/>
            <person name="Murat C."/>
            <person name="Riley R."/>
            <person name="Ohm R."/>
            <person name="Sun H."/>
            <person name="Tunlid A."/>
            <person name="Henrissat B."/>
            <person name="Grigoriev I.V."/>
            <person name="Hibbett D.S."/>
            <person name="Martin F."/>
        </authorList>
    </citation>
    <scope>NUCLEOTIDE SEQUENCE [LARGE SCALE GENOMIC DNA]</scope>
    <source>
        <strain evidence="3">ATCC 200175</strain>
    </source>
</reference>
<gene>
    <name evidence="2" type="ORF">PAXINDRAFT_14404</name>
</gene>
<sequence length="274" mass="30242">MSSPVREPATRSPGLAMQSVQLFHPIPILPQTDLVSIGDCSAGSLRNVSPGDSLKKVAGHCSMFAGDSSRKYRTEDAAEEKMGLDDFVMVVLGPHDLPFTLDDPPSAVPPVTRSFPFQGGKLKRPRCAEDEDLPRPPKKRQAVAFRLFNNDIIFPAWIPEVIMRPLINATQPKQPSVAEGHGVDEFAGNQDDDNRKNEHRLSLASIPDSVDGCSYWLTRSLKKPWTLRHFSTPLSYTNRPEAPGHPQQRPPSVYASCFASGHMSHPSVIRWKSG</sequence>
<evidence type="ECO:0000256" key="1">
    <source>
        <dbReference type="SAM" id="MobiDB-lite"/>
    </source>
</evidence>
<dbReference type="Proteomes" id="UP000053647">
    <property type="component" value="Unassembled WGS sequence"/>
</dbReference>
<accession>A0A0C9TB82</accession>